<dbReference type="Proteomes" id="UP000614601">
    <property type="component" value="Unassembled WGS sequence"/>
</dbReference>
<keyword evidence="2 6" id="KW-0853">WD repeat</keyword>
<evidence type="ECO:0000256" key="6">
    <source>
        <dbReference type="PROSITE-ProRule" id="PRU00221"/>
    </source>
</evidence>
<accession>A0A811KG80</accession>
<keyword evidence="4" id="KW-0805">Transcription regulation</keyword>
<keyword evidence="3" id="KW-0677">Repeat</keyword>
<comment type="similarity">
    <text evidence="1">Belongs to the WD repeat ESC family.</text>
</comment>
<reference evidence="7" key="1">
    <citation type="submission" date="2020-09" db="EMBL/GenBank/DDBJ databases">
        <authorList>
            <person name="Kikuchi T."/>
        </authorList>
    </citation>
    <scope>NUCLEOTIDE SEQUENCE</scope>
    <source>
        <strain evidence="7">SH1</strain>
    </source>
</reference>
<dbReference type="PROSITE" id="PS00678">
    <property type="entry name" value="WD_REPEATS_1"/>
    <property type="match status" value="1"/>
</dbReference>
<dbReference type="Proteomes" id="UP000783686">
    <property type="component" value="Unassembled WGS sequence"/>
</dbReference>
<dbReference type="SMART" id="SM00320">
    <property type="entry name" value="WD40"/>
    <property type="match status" value="5"/>
</dbReference>
<dbReference type="Pfam" id="PF00400">
    <property type="entry name" value="WD40"/>
    <property type="match status" value="2"/>
</dbReference>
<dbReference type="EMBL" id="CAJFDH010000003">
    <property type="protein sequence ID" value="CAD5213849.1"/>
    <property type="molecule type" value="Genomic_DNA"/>
</dbReference>
<keyword evidence="5" id="KW-0804">Transcription</keyword>
<feature type="repeat" description="WD" evidence="6">
    <location>
        <begin position="177"/>
        <end position="218"/>
    </location>
</feature>
<evidence type="ECO:0000256" key="5">
    <source>
        <dbReference type="ARBA" id="ARBA00023163"/>
    </source>
</evidence>
<dbReference type="Gene3D" id="2.130.10.10">
    <property type="entry name" value="YVTN repeat-like/Quinoprotein amine dehydrogenase"/>
    <property type="match status" value="1"/>
</dbReference>
<dbReference type="AlphaFoldDB" id="A0A811KG80"/>
<dbReference type="EMBL" id="CAJFCW020000003">
    <property type="protein sequence ID" value="CAG9101667.1"/>
    <property type="molecule type" value="Genomic_DNA"/>
</dbReference>
<dbReference type="InterPro" id="IPR015943">
    <property type="entry name" value="WD40/YVTN_repeat-like_dom_sf"/>
</dbReference>
<evidence type="ECO:0000256" key="1">
    <source>
        <dbReference type="ARBA" id="ARBA00008075"/>
    </source>
</evidence>
<evidence type="ECO:0000313" key="8">
    <source>
        <dbReference type="Proteomes" id="UP000614601"/>
    </source>
</evidence>
<dbReference type="SUPFAM" id="SSF50978">
    <property type="entry name" value="WD40 repeat-like"/>
    <property type="match status" value="1"/>
</dbReference>
<dbReference type="PROSITE" id="PS50082">
    <property type="entry name" value="WD_REPEATS_2"/>
    <property type="match status" value="2"/>
</dbReference>
<proteinExistence type="inferred from homology"/>
<sequence length="408" mass="45642">MLKRKLTMKVGPTKDRVYVPSSDPPFKYSNCTYESHISSVYGCMFNPFSDPEDGYQLATCGANQIHIYYLEADGDKLEPRLRLRDKNKKESYYALTWAIDDVRGLTVLIVGGVTGLMRVIDPATEQIVGYLRGHGDSVNEIRTFPENPMIVVSASKDKTARIWNVGLQHCLAIYGGGEGHADEIISCDLHVDQTYLVTASVDHSIKLWDCRPETAVAQRINDSLDRSKREEIITLPPIETHFPVADTNDIHTNYVDCVRFIGKFIMSKSCEHQMALWKFGTFETGPDGEGDMVTPESYVVDYASFDIPDSSVWFNKFDICSENKYLAVGNSQGTVQLLDLEKVTPSNNKMTYILDGPNTKICTRQMAFSPDGKILIAACEAGLISRYDKVEQGHSSSCIVKNVKEINI</sequence>
<keyword evidence="8" id="KW-1185">Reference proteome</keyword>
<organism evidence="7 8">
    <name type="scientific">Bursaphelenchus okinawaensis</name>
    <dbReference type="NCBI Taxonomy" id="465554"/>
    <lineage>
        <taxon>Eukaryota</taxon>
        <taxon>Metazoa</taxon>
        <taxon>Ecdysozoa</taxon>
        <taxon>Nematoda</taxon>
        <taxon>Chromadorea</taxon>
        <taxon>Rhabditida</taxon>
        <taxon>Tylenchina</taxon>
        <taxon>Tylenchomorpha</taxon>
        <taxon>Aphelenchoidea</taxon>
        <taxon>Aphelenchoididae</taxon>
        <taxon>Bursaphelenchus</taxon>
    </lineage>
</organism>
<evidence type="ECO:0000256" key="3">
    <source>
        <dbReference type="ARBA" id="ARBA00022737"/>
    </source>
</evidence>
<dbReference type="PANTHER" id="PTHR10253">
    <property type="entry name" value="POLYCOMB PROTEIN"/>
    <property type="match status" value="1"/>
</dbReference>
<dbReference type="InterPro" id="IPR001680">
    <property type="entry name" value="WD40_rpt"/>
</dbReference>
<dbReference type="OrthoDB" id="7318948at2759"/>
<evidence type="ECO:0000313" key="7">
    <source>
        <dbReference type="EMBL" id="CAD5213849.1"/>
    </source>
</evidence>
<comment type="caution">
    <text evidence="7">The sequence shown here is derived from an EMBL/GenBank/DDBJ whole genome shotgun (WGS) entry which is preliminary data.</text>
</comment>
<evidence type="ECO:0000256" key="2">
    <source>
        <dbReference type="ARBA" id="ARBA00022574"/>
    </source>
</evidence>
<dbReference type="InterPro" id="IPR051243">
    <property type="entry name" value="PcG_WD-repeat"/>
</dbReference>
<feature type="repeat" description="WD" evidence="6">
    <location>
        <begin position="131"/>
        <end position="165"/>
    </location>
</feature>
<dbReference type="InterPro" id="IPR036322">
    <property type="entry name" value="WD40_repeat_dom_sf"/>
</dbReference>
<gene>
    <name evidence="7" type="ORF">BOKJ2_LOCUS5298</name>
</gene>
<evidence type="ECO:0008006" key="9">
    <source>
        <dbReference type="Google" id="ProtNLM"/>
    </source>
</evidence>
<protein>
    <recommendedName>
        <fullName evidence="9">WD_REPEATS_REGION domain-containing protein</fullName>
    </recommendedName>
</protein>
<dbReference type="InterPro" id="IPR019775">
    <property type="entry name" value="WD40_repeat_CS"/>
</dbReference>
<evidence type="ECO:0000256" key="4">
    <source>
        <dbReference type="ARBA" id="ARBA00023015"/>
    </source>
</evidence>
<name>A0A811KG80_9BILA</name>
<dbReference type="PROSITE" id="PS50294">
    <property type="entry name" value="WD_REPEATS_REGION"/>
    <property type="match status" value="2"/>
</dbReference>